<dbReference type="GO" id="GO:0005829">
    <property type="term" value="C:cytosol"/>
    <property type="evidence" value="ECO:0007669"/>
    <property type="project" value="TreeGrafter"/>
</dbReference>
<evidence type="ECO:0000256" key="1">
    <source>
        <dbReference type="ARBA" id="ARBA00009091"/>
    </source>
</evidence>
<accession>A0A921JI71</accession>
<dbReference type="AlphaFoldDB" id="A0A921JI71"/>
<dbReference type="InterPro" id="IPR005632">
    <property type="entry name" value="Chaperone_Skp"/>
</dbReference>
<dbReference type="SMART" id="SM00935">
    <property type="entry name" value="OmpH"/>
    <property type="match status" value="1"/>
</dbReference>
<reference evidence="3" key="1">
    <citation type="journal article" date="2021" name="PeerJ">
        <title>Extensive microbial diversity within the chicken gut microbiome revealed by metagenomics and culture.</title>
        <authorList>
            <person name="Gilroy R."/>
            <person name="Ravi A."/>
            <person name="Getino M."/>
            <person name="Pursley I."/>
            <person name="Horton D.L."/>
            <person name="Alikhan N.F."/>
            <person name="Baker D."/>
            <person name="Gharbi K."/>
            <person name="Hall N."/>
            <person name="Watson M."/>
            <person name="Adriaenssens E.M."/>
            <person name="Foster-Nyarko E."/>
            <person name="Jarju S."/>
            <person name="Secka A."/>
            <person name="Antonio M."/>
            <person name="Oren A."/>
            <person name="Chaudhuri R.R."/>
            <person name="La Ragione R."/>
            <person name="Hildebrand F."/>
            <person name="Pallen M.J."/>
        </authorList>
    </citation>
    <scope>NUCLEOTIDE SEQUENCE</scope>
    <source>
        <strain evidence="3">4100</strain>
    </source>
</reference>
<dbReference type="GO" id="GO:0051082">
    <property type="term" value="F:unfolded protein binding"/>
    <property type="evidence" value="ECO:0007669"/>
    <property type="project" value="InterPro"/>
</dbReference>
<evidence type="ECO:0000313" key="4">
    <source>
        <dbReference type="Proteomes" id="UP000711407"/>
    </source>
</evidence>
<evidence type="ECO:0000256" key="2">
    <source>
        <dbReference type="ARBA" id="ARBA00022729"/>
    </source>
</evidence>
<organism evidence="3 4">
    <name type="scientific">Candidatus Amulumruptor caecigallinarius</name>
    <dbReference type="NCBI Taxonomy" id="2109911"/>
    <lineage>
        <taxon>Bacteria</taxon>
        <taxon>Pseudomonadati</taxon>
        <taxon>Bacteroidota</taxon>
        <taxon>Bacteroidia</taxon>
        <taxon>Bacteroidales</taxon>
        <taxon>Muribaculaceae</taxon>
        <taxon>Candidatus Amulumruptor</taxon>
    </lineage>
</organism>
<sequence length="190" mass="21124">MLSTALAGCAGSADKAAGADDKAAVSDSTKSGVILNIRYIDADSVSANYNLAKDFKEAALRTYSKIESAQNSRAAEIQRLGQKIEQNMRSNYYVGKESEYEADVRRLNKMQQDAETYMANLQRTSQQEMAQQQIELNDSLESFLKEYNKEKGYDAILFKAAGAYFNPALDITKEVTAGLNARYNKVEKKK</sequence>
<keyword evidence="2" id="KW-0732">Signal</keyword>
<protein>
    <submittedName>
        <fullName evidence="3">OmpH family outer membrane protein</fullName>
    </submittedName>
</protein>
<comment type="caution">
    <text evidence="3">The sequence shown here is derived from an EMBL/GenBank/DDBJ whole genome shotgun (WGS) entry which is preliminary data.</text>
</comment>
<dbReference type="InterPro" id="IPR024930">
    <property type="entry name" value="Skp_dom_sf"/>
</dbReference>
<proteinExistence type="inferred from homology"/>
<comment type="similarity">
    <text evidence="1">Belongs to the Skp family.</text>
</comment>
<dbReference type="Gene3D" id="3.30.910.20">
    <property type="entry name" value="Skp domain"/>
    <property type="match status" value="1"/>
</dbReference>
<dbReference type="PANTHER" id="PTHR35089">
    <property type="entry name" value="CHAPERONE PROTEIN SKP"/>
    <property type="match status" value="1"/>
</dbReference>
<dbReference type="Proteomes" id="UP000711407">
    <property type="component" value="Unassembled WGS sequence"/>
</dbReference>
<dbReference type="Pfam" id="PF03938">
    <property type="entry name" value="OmpH"/>
    <property type="match status" value="1"/>
</dbReference>
<dbReference type="PANTHER" id="PTHR35089:SF1">
    <property type="entry name" value="CHAPERONE PROTEIN SKP"/>
    <property type="match status" value="1"/>
</dbReference>
<dbReference type="GO" id="GO:0050821">
    <property type="term" value="P:protein stabilization"/>
    <property type="evidence" value="ECO:0007669"/>
    <property type="project" value="TreeGrafter"/>
</dbReference>
<dbReference type="SUPFAM" id="SSF111384">
    <property type="entry name" value="OmpH-like"/>
    <property type="match status" value="1"/>
</dbReference>
<gene>
    <name evidence="3" type="ORF">K8V47_04800</name>
</gene>
<name>A0A921JI71_9BACT</name>
<evidence type="ECO:0000313" key="3">
    <source>
        <dbReference type="EMBL" id="HJE39058.1"/>
    </source>
</evidence>
<dbReference type="EMBL" id="DYXT01000027">
    <property type="protein sequence ID" value="HJE39058.1"/>
    <property type="molecule type" value="Genomic_DNA"/>
</dbReference>
<reference evidence="3" key="2">
    <citation type="submission" date="2021-09" db="EMBL/GenBank/DDBJ databases">
        <authorList>
            <person name="Gilroy R."/>
        </authorList>
    </citation>
    <scope>NUCLEOTIDE SEQUENCE</scope>
    <source>
        <strain evidence="3">4100</strain>
    </source>
</reference>